<dbReference type="SUPFAM" id="SSF51735">
    <property type="entry name" value="NAD(P)-binding Rossmann-fold domains"/>
    <property type="match status" value="2"/>
</dbReference>
<dbReference type="PROSITE" id="PS52004">
    <property type="entry name" value="KS3_2"/>
    <property type="match status" value="1"/>
</dbReference>
<keyword evidence="2" id="KW-0597">Phosphoprotein</keyword>
<dbReference type="Proteomes" id="UP000183760">
    <property type="component" value="Unassembled WGS sequence"/>
</dbReference>
<dbReference type="EMBL" id="BJXR01000039">
    <property type="protein sequence ID" value="GEN10602.1"/>
    <property type="molecule type" value="Genomic_DNA"/>
</dbReference>
<dbReference type="Pfam" id="PF00550">
    <property type="entry name" value="PP-binding"/>
    <property type="match status" value="1"/>
</dbReference>
<dbReference type="InterPro" id="IPR009081">
    <property type="entry name" value="PP-bd_ACP"/>
</dbReference>
<dbReference type="Gene3D" id="3.30.70.3290">
    <property type="match status" value="2"/>
</dbReference>
<dbReference type="STRING" id="1334629.MFUL124B02_24090"/>
<evidence type="ECO:0000313" key="7">
    <source>
        <dbReference type="EMBL" id="GEN10602.1"/>
    </source>
</evidence>
<dbReference type="InterPro" id="IPR036736">
    <property type="entry name" value="ACP-like_sf"/>
</dbReference>
<dbReference type="OrthoDB" id="5476655at2"/>
<comment type="caution">
    <text evidence="7">The sequence shown here is derived from an EMBL/GenBank/DDBJ whole genome shotgun (WGS) entry which is preliminary data.</text>
</comment>
<dbReference type="SUPFAM" id="SSF52151">
    <property type="entry name" value="FabD/lysophospholipase-like"/>
    <property type="match status" value="1"/>
</dbReference>
<dbReference type="InterPro" id="IPR020841">
    <property type="entry name" value="PKS_Beta-ketoAc_synthase_dom"/>
</dbReference>
<organism evidence="7 10">
    <name type="scientific">Myxococcus fulvus</name>
    <dbReference type="NCBI Taxonomy" id="33"/>
    <lineage>
        <taxon>Bacteria</taxon>
        <taxon>Pseudomonadati</taxon>
        <taxon>Myxococcota</taxon>
        <taxon>Myxococcia</taxon>
        <taxon>Myxococcales</taxon>
        <taxon>Cystobacterineae</taxon>
        <taxon>Myxococcaceae</taxon>
        <taxon>Myxococcus</taxon>
    </lineage>
</organism>
<dbReference type="InterPro" id="IPR020806">
    <property type="entry name" value="PKS_PP-bd"/>
</dbReference>
<comment type="function">
    <text evidence="4">Involved in production of the polyketide antibiotic thailandamide.</text>
</comment>
<evidence type="ECO:0000313" key="8">
    <source>
        <dbReference type="EMBL" id="SET78914.1"/>
    </source>
</evidence>
<dbReference type="GO" id="GO:0005737">
    <property type="term" value="C:cytoplasm"/>
    <property type="evidence" value="ECO:0007669"/>
    <property type="project" value="TreeGrafter"/>
</dbReference>
<accession>A0A511TAU3</accession>
<feature type="domain" description="Carrier" evidence="5">
    <location>
        <begin position="1388"/>
        <end position="1462"/>
    </location>
</feature>
<dbReference type="SMART" id="SM00823">
    <property type="entry name" value="PKS_PP"/>
    <property type="match status" value="1"/>
</dbReference>
<dbReference type="SUPFAM" id="SSF53901">
    <property type="entry name" value="Thiolase-like"/>
    <property type="match status" value="1"/>
</dbReference>
<protein>
    <submittedName>
        <fullName evidence="8">Acyl transferase domain-containing protein</fullName>
    </submittedName>
</protein>
<name>A0A511TAU3_MYXFU</name>
<dbReference type="Proteomes" id="UP000321514">
    <property type="component" value="Unassembled WGS sequence"/>
</dbReference>
<dbReference type="InterPro" id="IPR050091">
    <property type="entry name" value="PKS_NRPS_Biosynth_Enz"/>
</dbReference>
<keyword evidence="3 8" id="KW-0808">Transferase</keyword>
<dbReference type="RefSeq" id="WP_083559867.1">
    <property type="nucleotide sequence ID" value="NZ_BJXR01000039.1"/>
</dbReference>
<reference evidence="7 10" key="2">
    <citation type="submission" date="2019-07" db="EMBL/GenBank/DDBJ databases">
        <title>Whole genome shotgun sequence of Myxococcus fulvus NBRC 100333.</title>
        <authorList>
            <person name="Hosoyama A."/>
            <person name="Uohara A."/>
            <person name="Ohji S."/>
            <person name="Ichikawa N."/>
        </authorList>
    </citation>
    <scope>NUCLEOTIDE SEQUENCE [LARGE SCALE GENOMIC DNA]</scope>
    <source>
        <strain evidence="7 10">NBRC 100333</strain>
    </source>
</reference>
<dbReference type="CDD" id="cd08955">
    <property type="entry name" value="KR_2_FAS_SDR_x"/>
    <property type="match status" value="1"/>
</dbReference>
<dbReference type="InterPro" id="IPR014030">
    <property type="entry name" value="Ketoacyl_synth_N"/>
</dbReference>
<dbReference type="Pfam" id="PF00109">
    <property type="entry name" value="ketoacyl-synt"/>
    <property type="match status" value="1"/>
</dbReference>
<dbReference type="Pfam" id="PF08659">
    <property type="entry name" value="KR"/>
    <property type="match status" value="1"/>
</dbReference>
<dbReference type="Gene3D" id="3.40.47.10">
    <property type="match status" value="1"/>
</dbReference>
<reference evidence="8 9" key="1">
    <citation type="submission" date="2016-10" db="EMBL/GenBank/DDBJ databases">
        <authorList>
            <person name="Varghese N."/>
            <person name="Submissions S."/>
        </authorList>
    </citation>
    <scope>NUCLEOTIDE SEQUENCE [LARGE SCALE GENOMIC DNA]</scope>
    <source>
        <strain evidence="8 9">DSM 16525</strain>
    </source>
</reference>
<dbReference type="Pfam" id="PF22621">
    <property type="entry name" value="CurL-like_PKS_C"/>
    <property type="match status" value="1"/>
</dbReference>
<dbReference type="InterPro" id="IPR013968">
    <property type="entry name" value="PKS_KR"/>
</dbReference>
<evidence type="ECO:0000256" key="3">
    <source>
        <dbReference type="ARBA" id="ARBA00022679"/>
    </source>
</evidence>
<dbReference type="Gene3D" id="3.40.366.10">
    <property type="entry name" value="Malonyl-Coenzyme A Acyl Carrier Protein, domain 2"/>
    <property type="match status" value="1"/>
</dbReference>
<dbReference type="GO" id="GO:0005886">
    <property type="term" value="C:plasma membrane"/>
    <property type="evidence" value="ECO:0007669"/>
    <property type="project" value="TreeGrafter"/>
</dbReference>
<dbReference type="Gene3D" id="3.40.50.720">
    <property type="entry name" value="NAD(P)-binding Rossmann-like Domain"/>
    <property type="match status" value="1"/>
</dbReference>
<dbReference type="GO" id="GO:0004315">
    <property type="term" value="F:3-oxoacyl-[acyl-carrier-protein] synthase activity"/>
    <property type="evidence" value="ECO:0007669"/>
    <property type="project" value="InterPro"/>
</dbReference>
<dbReference type="InterPro" id="IPR016039">
    <property type="entry name" value="Thiolase-like"/>
</dbReference>
<dbReference type="InterPro" id="IPR006162">
    <property type="entry name" value="Ppantetheine_attach_site"/>
</dbReference>
<dbReference type="InterPro" id="IPR057326">
    <property type="entry name" value="KR_dom"/>
</dbReference>
<feature type="domain" description="Ketosynthase family 3 (KS3)" evidence="6">
    <location>
        <begin position="36"/>
        <end position="461"/>
    </location>
</feature>
<dbReference type="SMART" id="SM00825">
    <property type="entry name" value="PKS_KS"/>
    <property type="match status" value="1"/>
</dbReference>
<dbReference type="FunFam" id="3.40.47.10:FF:000019">
    <property type="entry name" value="Polyketide synthase type I"/>
    <property type="match status" value="1"/>
</dbReference>
<dbReference type="Pfam" id="PF00698">
    <property type="entry name" value="Acyl_transf_1"/>
    <property type="match status" value="1"/>
</dbReference>
<keyword evidence="9" id="KW-1185">Reference proteome</keyword>
<evidence type="ECO:0000256" key="1">
    <source>
        <dbReference type="ARBA" id="ARBA00022450"/>
    </source>
</evidence>
<dbReference type="Gene3D" id="1.10.1200.10">
    <property type="entry name" value="ACP-like"/>
    <property type="match status" value="1"/>
</dbReference>
<evidence type="ECO:0000259" key="5">
    <source>
        <dbReference type="PROSITE" id="PS50075"/>
    </source>
</evidence>
<evidence type="ECO:0000259" key="6">
    <source>
        <dbReference type="PROSITE" id="PS52004"/>
    </source>
</evidence>
<evidence type="ECO:0000256" key="4">
    <source>
        <dbReference type="ARBA" id="ARBA00054155"/>
    </source>
</evidence>
<dbReference type="GO" id="GO:0031177">
    <property type="term" value="F:phosphopantetheine binding"/>
    <property type="evidence" value="ECO:0007669"/>
    <property type="project" value="InterPro"/>
</dbReference>
<dbReference type="GO" id="GO:0004312">
    <property type="term" value="F:fatty acid synthase activity"/>
    <property type="evidence" value="ECO:0007669"/>
    <property type="project" value="TreeGrafter"/>
</dbReference>
<dbReference type="SMART" id="SM00822">
    <property type="entry name" value="PKS_KR"/>
    <property type="match status" value="1"/>
</dbReference>
<dbReference type="EMBL" id="FOIB01000003">
    <property type="protein sequence ID" value="SET78914.1"/>
    <property type="molecule type" value="Genomic_DNA"/>
</dbReference>
<evidence type="ECO:0000313" key="9">
    <source>
        <dbReference type="Proteomes" id="UP000183760"/>
    </source>
</evidence>
<dbReference type="PROSITE" id="PS50075">
    <property type="entry name" value="CARRIER"/>
    <property type="match status" value="1"/>
</dbReference>
<proteinExistence type="predicted"/>
<gene>
    <name evidence="7" type="ORF">MFU01_56390</name>
    <name evidence="8" type="ORF">SAMN05443572_103227</name>
</gene>
<dbReference type="PANTHER" id="PTHR43775:SF37">
    <property type="entry name" value="SI:DKEY-61P9.11"/>
    <property type="match status" value="1"/>
</dbReference>
<dbReference type="GO" id="GO:0006633">
    <property type="term" value="P:fatty acid biosynthetic process"/>
    <property type="evidence" value="ECO:0007669"/>
    <property type="project" value="InterPro"/>
</dbReference>
<sequence>MSREEGAGVELTPLQQALLTIEKLQRKLGAVARADDGAIAIIGMGCRFPGGASSPARFRALLWSSGDAVTDIPAGRRALLGAYDAEPSTPGKTTLRRAAFVEGVDRFDAEFFRISRREAEGMDPQQRFFLEVSWEALEDAGLSPHRLVGTRTGVFAGIHARDYALVAEGGLERVGAHYSTGVDASYVAGRLSYLLGLEGPCMAVDTACSSSLVAVHLACQSLRAGESTVAIAGGVKLLLAPHLSVFLSKAGALSPSQSCRAFDRDADGMVQGEGCGVVILKRQRDAVRDGDRILATIRATATNHDGASGGLTVPNVRAQESLYRLALERAGLDATQVDYLEAHGTGTRLGDPIELEGIARVYGRGRDAARPLWVGSVKPNIGHTEAAAGIAGLIKAVAVLQSGEVPPALNFEHPTPEFTWEGSGLEVARERRSLQELGRPHRVAVSSFGMSGVNAHALLEAHRDTVSASPDVGPFLLPLSARGEPALRELAGAWSRQLPGMSLWDACFTAGAGRAHHEQRLAFVARTREELQSLLRRASDGEAGEGAFQGRLKGSSGRGVVFVLGDDTSVSRGLTRAERGLEPSFLRHVEQLDGVFRQVVGVSVVELAREREAGLLRSAEQRDGIARAVADEPVSEQEREEAAGRLRHPQSGAGLVDEAQGESVFQWVRAREGDAALLLICQLAWVEMWRTFGVEPSAVAGHGVGALSAAVVAGLLTVEEALRSVLGLPLLQSLPSRPARCAFLSFREEAWLDAGANGTAGDLANRDVPDVDLSAEHLMERSASVYLSLACGASLGEALDAAAQRRGRDVLVLQAGLGTRQELLTLAARFYCAGVPLRFEHFFPEGRKIVAPTYPWQRERFWWDGEVAPVVVEDAAASEALFHELSWSPRESEHAQGRLDGTWLIVSEEPEATQALQAALVAAGGEVVLARPGSAYERVSDRDHRLDFTQAASFSMLLRELCSADPELRGILFLARAGNPESLPRDVRAQAVALTSLVQALARATLEKPPRLCLVTRSSQAVGGAPESVSLLGASLWGLGRVIAYEHPELKCLRIDVDAVSDVEASRLLVDELRRSSAPSTEDDEVALHGDRRLVPMLTQGRRTPTKPFRPRADRTYLITGGLGGIGLRLASWLVDHGARHLALCGRMGETPEARRTLAPLRATGAQVDVFSVDVSQPEAVADLLRSVRRGGPPLGGLFHCAGVLADGSLLQLEPRSFDRVMGPKVDGAWNLHALATDASLEQFVLFSSTASLLGAPGQGNYAAANAFLDALAHLRRARGLPAISLQWGSWAEVGMAAADARRGARLAEHGMEPMPVDAALSAMALTLADAPVVRAIARFDAERWARSHPSVARSSLFRPQVHVPIAEAEPRKLREVLLSLEGSARSHLMEARLKDMVAQVCRLAPERLHATDSFESLGLDSIMALELRDLVLGELEVGLPLKRFVDDGSIGQVAAELLEKLAVASVMNGVSSARTDTKRVLL</sequence>
<dbReference type="PANTHER" id="PTHR43775">
    <property type="entry name" value="FATTY ACID SYNTHASE"/>
    <property type="match status" value="1"/>
</dbReference>
<keyword evidence="1" id="KW-0596">Phosphopantetheine</keyword>
<dbReference type="InterPro" id="IPR036291">
    <property type="entry name" value="NAD(P)-bd_dom_sf"/>
</dbReference>
<dbReference type="Pfam" id="PF02801">
    <property type="entry name" value="Ketoacyl-synt_C"/>
    <property type="match status" value="1"/>
</dbReference>
<dbReference type="GO" id="GO:0071770">
    <property type="term" value="P:DIM/DIP cell wall layer assembly"/>
    <property type="evidence" value="ECO:0007669"/>
    <property type="project" value="TreeGrafter"/>
</dbReference>
<dbReference type="CDD" id="cd00833">
    <property type="entry name" value="PKS"/>
    <property type="match status" value="1"/>
</dbReference>
<evidence type="ECO:0000256" key="2">
    <source>
        <dbReference type="ARBA" id="ARBA00022553"/>
    </source>
</evidence>
<dbReference type="InterPro" id="IPR001227">
    <property type="entry name" value="Ac_transferase_dom_sf"/>
</dbReference>
<dbReference type="InterPro" id="IPR014031">
    <property type="entry name" value="Ketoacyl_synth_C"/>
</dbReference>
<evidence type="ECO:0000313" key="10">
    <source>
        <dbReference type="Proteomes" id="UP000321514"/>
    </source>
</evidence>
<dbReference type="SUPFAM" id="SSF47336">
    <property type="entry name" value="ACP-like"/>
    <property type="match status" value="1"/>
</dbReference>
<dbReference type="PROSITE" id="PS00012">
    <property type="entry name" value="PHOSPHOPANTETHEINE"/>
    <property type="match status" value="1"/>
</dbReference>
<dbReference type="InterPro" id="IPR014043">
    <property type="entry name" value="Acyl_transferase_dom"/>
</dbReference>
<dbReference type="InterPro" id="IPR016035">
    <property type="entry name" value="Acyl_Trfase/lysoPLipase"/>
</dbReference>
<dbReference type="PROSITE" id="PS00606">
    <property type="entry name" value="KS3_1"/>
    <property type="match status" value="1"/>
</dbReference>
<dbReference type="InterPro" id="IPR018201">
    <property type="entry name" value="Ketoacyl_synth_AS"/>
</dbReference>